<dbReference type="GO" id="GO:0000166">
    <property type="term" value="F:nucleotide binding"/>
    <property type="evidence" value="ECO:0007669"/>
    <property type="project" value="UniProtKB-KW"/>
</dbReference>
<organism evidence="7 8">
    <name type="scientific">Prauserella muralis</name>
    <dbReference type="NCBI Taxonomy" id="588067"/>
    <lineage>
        <taxon>Bacteria</taxon>
        <taxon>Bacillati</taxon>
        <taxon>Actinomycetota</taxon>
        <taxon>Actinomycetes</taxon>
        <taxon>Pseudonocardiales</taxon>
        <taxon>Pseudonocardiaceae</taxon>
        <taxon>Prauserella</taxon>
    </lineage>
</organism>
<dbReference type="CDD" id="cd03112">
    <property type="entry name" value="CobW-like"/>
    <property type="match status" value="1"/>
</dbReference>
<dbReference type="Pfam" id="PF02492">
    <property type="entry name" value="cobW"/>
    <property type="match status" value="1"/>
</dbReference>
<evidence type="ECO:0000313" key="7">
    <source>
        <dbReference type="EMBL" id="PXY27177.1"/>
    </source>
</evidence>
<keyword evidence="3" id="KW-0143">Chaperone</keyword>
<dbReference type="SUPFAM" id="SSF90002">
    <property type="entry name" value="Hypothetical protein YjiA, C-terminal domain"/>
    <property type="match status" value="1"/>
</dbReference>
<comment type="similarity">
    <text evidence="4">Belongs to the SIMIBI class G3E GTPase family. ZNG1 subfamily.</text>
</comment>
<feature type="domain" description="CobW C-terminal" evidence="6">
    <location>
        <begin position="227"/>
        <end position="317"/>
    </location>
</feature>
<gene>
    <name evidence="7" type="ORF">BAY60_11970</name>
</gene>
<dbReference type="GO" id="GO:0005737">
    <property type="term" value="C:cytoplasm"/>
    <property type="evidence" value="ECO:0007669"/>
    <property type="project" value="TreeGrafter"/>
</dbReference>
<dbReference type="PANTHER" id="PTHR13748:SF62">
    <property type="entry name" value="COBW DOMAIN-CONTAINING PROTEIN"/>
    <property type="match status" value="1"/>
</dbReference>
<dbReference type="InterPro" id="IPR036627">
    <property type="entry name" value="CobW-likC_sf"/>
</dbReference>
<evidence type="ECO:0000259" key="6">
    <source>
        <dbReference type="SMART" id="SM00833"/>
    </source>
</evidence>
<dbReference type="Gene3D" id="3.30.1220.10">
    <property type="entry name" value="CobW-like, C-terminal domain"/>
    <property type="match status" value="1"/>
</dbReference>
<dbReference type="Proteomes" id="UP000249915">
    <property type="component" value="Unassembled WGS sequence"/>
</dbReference>
<dbReference type="PANTHER" id="PTHR13748">
    <property type="entry name" value="COBW-RELATED"/>
    <property type="match status" value="1"/>
</dbReference>
<keyword evidence="2" id="KW-0378">Hydrolase</keyword>
<dbReference type="Gene3D" id="3.40.50.300">
    <property type="entry name" value="P-loop containing nucleotide triphosphate hydrolases"/>
    <property type="match status" value="1"/>
</dbReference>
<keyword evidence="8" id="KW-1185">Reference proteome</keyword>
<comment type="caution">
    <text evidence="7">The sequence shown here is derived from an EMBL/GenBank/DDBJ whole genome shotgun (WGS) entry which is preliminary data.</text>
</comment>
<dbReference type="GO" id="GO:0016787">
    <property type="term" value="F:hydrolase activity"/>
    <property type="evidence" value="ECO:0007669"/>
    <property type="project" value="UniProtKB-KW"/>
</dbReference>
<dbReference type="InterPro" id="IPR011629">
    <property type="entry name" value="CobW-like_C"/>
</dbReference>
<dbReference type="OrthoDB" id="9808822at2"/>
<protein>
    <submittedName>
        <fullName evidence="7">Cobalamin biosynthesis protein</fullName>
    </submittedName>
</protein>
<sequence length="338" mass="36814">MAKQRVPVVVVAGFLGSGKTTLLNHLLSNTRGCRIGVVVNDFGSVNVDALSVAGQVDSMMSLENGCLCCAVDARGLDAMLGKLTGPGTDLDLVVIEASGLAEPRSLVRLVLAGENPGLEYGGLVELVDGAEFEHTRQRHPELDEHLRMADLVVLNKTDRVADETRLVELVRDIAGATPVLPAVHGRVDPELLFEPRRQRDQDGGPRQLSFDDLREHDDCHEHAHAVYDTLTFSAEALHPRRFARFLEGRPSGLYRMKGCVYFGVDGHEEKHVLHTVGGYVRFTTAPWAAAEKRRTELVLIGAGLDAQKLRSELDACAEPDPGSVDAQSMLPVLRYAES</sequence>
<dbReference type="EMBL" id="MASW01000002">
    <property type="protein sequence ID" value="PXY27177.1"/>
    <property type="molecule type" value="Genomic_DNA"/>
</dbReference>
<dbReference type="Pfam" id="PF07683">
    <property type="entry name" value="CobW_C"/>
    <property type="match status" value="1"/>
</dbReference>
<evidence type="ECO:0000256" key="2">
    <source>
        <dbReference type="ARBA" id="ARBA00022801"/>
    </source>
</evidence>
<dbReference type="InterPro" id="IPR027417">
    <property type="entry name" value="P-loop_NTPase"/>
</dbReference>
<dbReference type="RefSeq" id="WP_112281180.1">
    <property type="nucleotide sequence ID" value="NZ_MASW01000002.1"/>
</dbReference>
<dbReference type="SMART" id="SM00833">
    <property type="entry name" value="CobW_C"/>
    <property type="match status" value="1"/>
</dbReference>
<dbReference type="SUPFAM" id="SSF52540">
    <property type="entry name" value="P-loop containing nucleoside triphosphate hydrolases"/>
    <property type="match status" value="1"/>
</dbReference>
<reference evidence="7 8" key="1">
    <citation type="submission" date="2016-07" db="EMBL/GenBank/DDBJ databases">
        <title>Draft genome sequence of Prauserella muralis DSM 45305, isolated from a mould-covered wall in an indoor environment.</title>
        <authorList>
            <person name="Ruckert C."/>
            <person name="Albersmeier A."/>
            <person name="Jiang C.-L."/>
            <person name="Jiang Y."/>
            <person name="Kalinowski J."/>
            <person name="Schneider O."/>
            <person name="Winkler A."/>
            <person name="Zotchev S.B."/>
        </authorList>
    </citation>
    <scope>NUCLEOTIDE SEQUENCE [LARGE SCALE GENOMIC DNA]</scope>
    <source>
        <strain evidence="7 8">DSM 45305</strain>
    </source>
</reference>
<accession>A0A2V4AZI4</accession>
<proteinExistence type="inferred from homology"/>
<evidence type="ECO:0000256" key="1">
    <source>
        <dbReference type="ARBA" id="ARBA00022741"/>
    </source>
</evidence>
<dbReference type="AlphaFoldDB" id="A0A2V4AZI4"/>
<name>A0A2V4AZI4_9PSEU</name>
<evidence type="ECO:0000256" key="5">
    <source>
        <dbReference type="ARBA" id="ARBA00049117"/>
    </source>
</evidence>
<evidence type="ECO:0000313" key="8">
    <source>
        <dbReference type="Proteomes" id="UP000249915"/>
    </source>
</evidence>
<evidence type="ECO:0000256" key="3">
    <source>
        <dbReference type="ARBA" id="ARBA00023186"/>
    </source>
</evidence>
<dbReference type="InterPro" id="IPR051316">
    <property type="entry name" value="Zinc-reg_GTPase_activator"/>
</dbReference>
<evidence type="ECO:0000256" key="4">
    <source>
        <dbReference type="ARBA" id="ARBA00034320"/>
    </source>
</evidence>
<comment type="catalytic activity">
    <reaction evidence="5">
        <text>GTP + H2O = GDP + phosphate + H(+)</text>
        <dbReference type="Rhea" id="RHEA:19669"/>
        <dbReference type="ChEBI" id="CHEBI:15377"/>
        <dbReference type="ChEBI" id="CHEBI:15378"/>
        <dbReference type="ChEBI" id="CHEBI:37565"/>
        <dbReference type="ChEBI" id="CHEBI:43474"/>
        <dbReference type="ChEBI" id="CHEBI:58189"/>
    </reaction>
    <physiologicalReaction direction="left-to-right" evidence="5">
        <dbReference type="Rhea" id="RHEA:19670"/>
    </physiologicalReaction>
</comment>
<dbReference type="InterPro" id="IPR003495">
    <property type="entry name" value="CobW/HypB/UreG_nucleotide-bd"/>
</dbReference>
<keyword evidence="1" id="KW-0547">Nucleotide-binding</keyword>